<evidence type="ECO:0000313" key="4">
    <source>
        <dbReference type="WBParaSite" id="HNAJ_0000241801-mRNA-1"/>
    </source>
</evidence>
<evidence type="ECO:0000256" key="1">
    <source>
        <dbReference type="SAM" id="MobiDB-lite"/>
    </source>
</evidence>
<feature type="region of interest" description="Disordered" evidence="1">
    <location>
        <begin position="1"/>
        <end position="106"/>
    </location>
</feature>
<dbReference type="AlphaFoldDB" id="A0A0R3T5T0"/>
<dbReference type="OrthoDB" id="10517157at2759"/>
<protein>
    <submittedName>
        <fullName evidence="4">Zgc:</fullName>
    </submittedName>
</protein>
<proteinExistence type="predicted"/>
<feature type="compositionally biased region" description="Basic and acidic residues" evidence="1">
    <location>
        <begin position="77"/>
        <end position="94"/>
    </location>
</feature>
<dbReference type="Proteomes" id="UP000278807">
    <property type="component" value="Unassembled WGS sequence"/>
</dbReference>
<evidence type="ECO:0000313" key="3">
    <source>
        <dbReference type="Proteomes" id="UP000278807"/>
    </source>
</evidence>
<keyword evidence="3" id="KW-1185">Reference proteome</keyword>
<organism evidence="4">
    <name type="scientific">Rodentolepis nana</name>
    <name type="common">Dwarf tapeworm</name>
    <name type="synonym">Hymenolepis nana</name>
    <dbReference type="NCBI Taxonomy" id="102285"/>
    <lineage>
        <taxon>Eukaryota</taxon>
        <taxon>Metazoa</taxon>
        <taxon>Spiralia</taxon>
        <taxon>Lophotrochozoa</taxon>
        <taxon>Platyhelminthes</taxon>
        <taxon>Cestoda</taxon>
        <taxon>Eucestoda</taxon>
        <taxon>Cyclophyllidea</taxon>
        <taxon>Hymenolepididae</taxon>
        <taxon>Rodentolepis</taxon>
    </lineage>
</organism>
<dbReference type="EMBL" id="UZAE01001174">
    <property type="protein sequence ID" value="VDN98276.1"/>
    <property type="molecule type" value="Genomic_DNA"/>
</dbReference>
<reference evidence="4" key="1">
    <citation type="submission" date="2017-02" db="UniProtKB">
        <authorList>
            <consortium name="WormBaseParasite"/>
        </authorList>
    </citation>
    <scope>IDENTIFICATION</scope>
</reference>
<accession>A0A0R3T5T0</accession>
<reference evidence="2 3" key="2">
    <citation type="submission" date="2018-11" db="EMBL/GenBank/DDBJ databases">
        <authorList>
            <consortium name="Pathogen Informatics"/>
        </authorList>
    </citation>
    <scope>NUCLEOTIDE SEQUENCE [LARGE SCALE GENOMIC DNA]</scope>
</reference>
<dbReference type="WBParaSite" id="HNAJ_0000241801-mRNA-1">
    <property type="protein sequence ID" value="HNAJ_0000241801-mRNA-1"/>
    <property type="gene ID" value="HNAJ_0000241801"/>
</dbReference>
<evidence type="ECO:0000313" key="2">
    <source>
        <dbReference type="EMBL" id="VDN98276.1"/>
    </source>
</evidence>
<sequence>MAEVFNDLSSELNRRKTSNQRRGSLSAPGLAFLRVGPSRQEKKVSDAVGMNEQPRRRTVVEDNSLEDSSEWLAADGQTDRDPPEPPKGEKDKEGSPGTPNTTVAQSNWDSNFISLFVS</sequence>
<name>A0A0R3T5T0_RODNA</name>
<gene>
    <name evidence="2" type="ORF">HNAJ_LOCUS2417</name>
</gene>